<dbReference type="PANTHER" id="PTHR12227">
    <property type="entry name" value="GLYCERATE KINASE"/>
    <property type="match status" value="1"/>
</dbReference>
<comment type="similarity">
    <text evidence="2">Belongs to the glycerate kinase type-2 family.</text>
</comment>
<evidence type="ECO:0000256" key="7">
    <source>
        <dbReference type="ARBA" id="ARBA00022777"/>
    </source>
</evidence>
<dbReference type="InterPro" id="IPR038614">
    <property type="entry name" value="GK_N_sf"/>
</dbReference>
<dbReference type="EC" id="2.7.1.31" evidence="3"/>
<keyword evidence="7" id="KW-0418">Kinase</keyword>
<evidence type="ECO:0000256" key="1">
    <source>
        <dbReference type="ARBA" id="ARBA00000694"/>
    </source>
</evidence>
<dbReference type="GO" id="GO:0008887">
    <property type="term" value="F:glycerate kinase activity"/>
    <property type="evidence" value="ECO:0007669"/>
    <property type="project" value="UniProtKB-EC"/>
</dbReference>
<gene>
    <name evidence="11" type="ORF">g.23533</name>
</gene>
<evidence type="ECO:0000256" key="2">
    <source>
        <dbReference type="ARBA" id="ARBA00005393"/>
    </source>
</evidence>
<proteinExistence type="inferred from homology"/>
<dbReference type="GO" id="GO:0005524">
    <property type="term" value="F:ATP binding"/>
    <property type="evidence" value="ECO:0007669"/>
    <property type="project" value="UniProtKB-KW"/>
</dbReference>
<protein>
    <recommendedName>
        <fullName evidence="4">Glycerate kinase</fullName>
        <ecNumber evidence="3">2.7.1.31</ecNumber>
    </recommendedName>
</protein>
<dbReference type="EMBL" id="GECU01027052">
    <property type="protein sequence ID" value="JAS80654.1"/>
    <property type="molecule type" value="Transcribed_RNA"/>
</dbReference>
<dbReference type="InterPro" id="IPR007835">
    <property type="entry name" value="MOFRL"/>
</dbReference>
<comment type="catalytic activity">
    <reaction evidence="1">
        <text>(R)-glycerate + ATP = (2R)-3-phosphoglycerate + ADP + H(+)</text>
        <dbReference type="Rhea" id="RHEA:23516"/>
        <dbReference type="ChEBI" id="CHEBI:15378"/>
        <dbReference type="ChEBI" id="CHEBI:16659"/>
        <dbReference type="ChEBI" id="CHEBI:30616"/>
        <dbReference type="ChEBI" id="CHEBI:58272"/>
        <dbReference type="ChEBI" id="CHEBI:456216"/>
        <dbReference type="EC" id="2.7.1.31"/>
    </reaction>
</comment>
<name>A0A1B6I196_9HEMI</name>
<sequence>MISLSRTLQLLPRRSVKYETLTQNIMKTSDMSIMHTTDVQHLLRLVFRKSVLAVNPPDLVQREILVLDNKLHIREKCYNLKENCYLVGFGKCVVGMASKVEAILGKHLQKGIISVPHDFMASNRLDDNKLIENSRILVFEGAKDNLPDENAELAAKEIKGLVGSLGFSDILLVLISGGGSALLPLAKPPVTLQEKLEVVKKLGGVGADIVEMNTVRKKLSLVKGGGLASLAYPTKVISLILSDIIGDPLDMIASGPTVINTDSEDAALNIIQKYGLEKEVAPSVMAALKEKSVPLTHSSHLQNLLIGNNLIALEAAARECKTFGFNPIVVSDSISGFVSEVADLYTSLVILFCKLLQEKISKSDFFNCINPVLETLNAQKHIKENIHSHVMSNENDTDKFCLIFGGEPTVKVVGDGLGGRNQELALRFAMNLHELETNGNDLENCDVIFLSGGTDGVDGPTNAAGAIAYSGQIKHAIEDGLDPASFLSRSDSYNFFLNLHKGKDHIVIGHTGVNVMDIHILVVQKKLS</sequence>
<evidence type="ECO:0000256" key="5">
    <source>
        <dbReference type="ARBA" id="ARBA00022679"/>
    </source>
</evidence>
<reference evidence="11" key="1">
    <citation type="submission" date="2015-11" db="EMBL/GenBank/DDBJ databases">
        <title>De novo transcriptome assembly of four potential Pierce s Disease insect vectors from Arizona vineyards.</title>
        <authorList>
            <person name="Tassone E.E."/>
        </authorList>
    </citation>
    <scope>NUCLEOTIDE SEQUENCE</scope>
</reference>
<dbReference type="FunFam" id="3.40.50.10180:FF:000001">
    <property type="entry name" value="Glycerate kinase"/>
    <property type="match status" value="1"/>
</dbReference>
<keyword evidence="5" id="KW-0808">Transferase</keyword>
<dbReference type="Pfam" id="PF13660">
    <property type="entry name" value="DUF4147"/>
    <property type="match status" value="1"/>
</dbReference>
<evidence type="ECO:0000256" key="3">
    <source>
        <dbReference type="ARBA" id="ARBA00012101"/>
    </source>
</evidence>
<dbReference type="SUPFAM" id="SSF82544">
    <property type="entry name" value="GckA/TtuD-like"/>
    <property type="match status" value="1"/>
</dbReference>
<evidence type="ECO:0000256" key="8">
    <source>
        <dbReference type="ARBA" id="ARBA00022840"/>
    </source>
</evidence>
<dbReference type="InterPro" id="IPR039760">
    <property type="entry name" value="MOFRL_protein"/>
</dbReference>
<feature type="domain" description="MOFRL-associated" evidence="10">
    <location>
        <begin position="43"/>
        <end position="289"/>
    </location>
</feature>
<dbReference type="InterPro" id="IPR025286">
    <property type="entry name" value="MOFRL_assoc_dom"/>
</dbReference>
<dbReference type="AlphaFoldDB" id="A0A1B6I196"/>
<evidence type="ECO:0000256" key="6">
    <source>
        <dbReference type="ARBA" id="ARBA00022741"/>
    </source>
</evidence>
<accession>A0A1B6I196</accession>
<evidence type="ECO:0000313" key="11">
    <source>
        <dbReference type="EMBL" id="JAS80654.1"/>
    </source>
</evidence>
<evidence type="ECO:0000256" key="4">
    <source>
        <dbReference type="ARBA" id="ARBA00020720"/>
    </source>
</evidence>
<dbReference type="GO" id="GO:0005737">
    <property type="term" value="C:cytoplasm"/>
    <property type="evidence" value="ECO:0007669"/>
    <property type="project" value="TreeGrafter"/>
</dbReference>
<dbReference type="Pfam" id="PF05161">
    <property type="entry name" value="MOFRL"/>
    <property type="match status" value="1"/>
</dbReference>
<evidence type="ECO:0000259" key="10">
    <source>
        <dbReference type="Pfam" id="PF13660"/>
    </source>
</evidence>
<dbReference type="PANTHER" id="PTHR12227:SF0">
    <property type="entry name" value="GLYCERATE KINASE"/>
    <property type="match status" value="1"/>
</dbReference>
<dbReference type="Gene3D" id="3.40.1480.10">
    <property type="entry name" value="MOFRL domain"/>
    <property type="match status" value="1"/>
</dbReference>
<keyword evidence="6" id="KW-0547">Nucleotide-binding</keyword>
<keyword evidence="8" id="KW-0067">ATP-binding</keyword>
<organism evidence="11">
    <name type="scientific">Homalodisca liturata</name>
    <dbReference type="NCBI Taxonomy" id="320908"/>
    <lineage>
        <taxon>Eukaryota</taxon>
        <taxon>Metazoa</taxon>
        <taxon>Ecdysozoa</taxon>
        <taxon>Arthropoda</taxon>
        <taxon>Hexapoda</taxon>
        <taxon>Insecta</taxon>
        <taxon>Pterygota</taxon>
        <taxon>Neoptera</taxon>
        <taxon>Paraneoptera</taxon>
        <taxon>Hemiptera</taxon>
        <taxon>Auchenorrhyncha</taxon>
        <taxon>Membracoidea</taxon>
        <taxon>Cicadellidae</taxon>
        <taxon>Cicadellinae</taxon>
        <taxon>Proconiini</taxon>
        <taxon>Homalodisca</taxon>
    </lineage>
</organism>
<feature type="domain" description="MOFRL" evidence="9">
    <location>
        <begin position="401"/>
        <end position="517"/>
    </location>
</feature>
<dbReference type="Gene3D" id="3.40.50.10180">
    <property type="entry name" value="Glycerate kinase, MOFRL-like N-terminal domain"/>
    <property type="match status" value="1"/>
</dbReference>
<evidence type="ECO:0000259" key="9">
    <source>
        <dbReference type="Pfam" id="PF05161"/>
    </source>
</evidence>
<dbReference type="InterPro" id="IPR037035">
    <property type="entry name" value="GK-like_C_sf"/>
</dbReference>